<sequence length="105" mass="11704">MAPNGEDQNEGQGNLACNSTKSEETKTIGKNQMGEGEKLLQGGEQTMTLANSVYSRNQYGMNLINIENLDPVIFEELRKLWTGESSKACKPEAKKKYQIVCIMEE</sequence>
<feature type="region of interest" description="Disordered" evidence="1">
    <location>
        <begin position="1"/>
        <end position="35"/>
    </location>
</feature>
<organism evidence="2 3">
    <name type="scientific">Phaseolus coccineus</name>
    <name type="common">Scarlet runner bean</name>
    <name type="synonym">Phaseolus multiflorus</name>
    <dbReference type="NCBI Taxonomy" id="3886"/>
    <lineage>
        <taxon>Eukaryota</taxon>
        <taxon>Viridiplantae</taxon>
        <taxon>Streptophyta</taxon>
        <taxon>Embryophyta</taxon>
        <taxon>Tracheophyta</taxon>
        <taxon>Spermatophyta</taxon>
        <taxon>Magnoliopsida</taxon>
        <taxon>eudicotyledons</taxon>
        <taxon>Gunneridae</taxon>
        <taxon>Pentapetalae</taxon>
        <taxon>rosids</taxon>
        <taxon>fabids</taxon>
        <taxon>Fabales</taxon>
        <taxon>Fabaceae</taxon>
        <taxon>Papilionoideae</taxon>
        <taxon>50 kb inversion clade</taxon>
        <taxon>NPAAA clade</taxon>
        <taxon>indigoferoid/millettioid clade</taxon>
        <taxon>Phaseoleae</taxon>
        <taxon>Phaseolus</taxon>
    </lineage>
</organism>
<keyword evidence="3" id="KW-1185">Reference proteome</keyword>
<evidence type="ECO:0000256" key="1">
    <source>
        <dbReference type="SAM" id="MobiDB-lite"/>
    </source>
</evidence>
<evidence type="ECO:0000313" key="2">
    <source>
        <dbReference type="EMBL" id="KAK7382259.1"/>
    </source>
</evidence>
<dbReference type="EMBL" id="JAYMYR010000001">
    <property type="protein sequence ID" value="KAK7382259.1"/>
    <property type="molecule type" value="Genomic_DNA"/>
</dbReference>
<protein>
    <submittedName>
        <fullName evidence="2">Uncharacterized protein</fullName>
    </submittedName>
</protein>
<gene>
    <name evidence="2" type="ORF">VNO80_01058</name>
</gene>
<name>A0AAN9NZH9_PHACN</name>
<proteinExistence type="predicted"/>
<feature type="compositionally biased region" description="Polar residues" evidence="1">
    <location>
        <begin position="10"/>
        <end position="20"/>
    </location>
</feature>
<accession>A0AAN9NZH9</accession>
<evidence type="ECO:0000313" key="3">
    <source>
        <dbReference type="Proteomes" id="UP001374584"/>
    </source>
</evidence>
<reference evidence="2 3" key="1">
    <citation type="submission" date="2024-01" db="EMBL/GenBank/DDBJ databases">
        <title>The genomes of 5 underutilized Papilionoideae crops provide insights into root nodulation and disease resistanc.</title>
        <authorList>
            <person name="Jiang F."/>
        </authorList>
    </citation>
    <scope>NUCLEOTIDE SEQUENCE [LARGE SCALE GENOMIC DNA]</scope>
    <source>
        <strain evidence="2">JINMINGXINNONG_FW02</strain>
        <tissue evidence="2">Leaves</tissue>
    </source>
</reference>
<dbReference type="AlphaFoldDB" id="A0AAN9NZH9"/>
<dbReference type="Proteomes" id="UP001374584">
    <property type="component" value="Unassembled WGS sequence"/>
</dbReference>
<comment type="caution">
    <text evidence="2">The sequence shown here is derived from an EMBL/GenBank/DDBJ whole genome shotgun (WGS) entry which is preliminary data.</text>
</comment>